<sequence>MNKKIVLLLSACLLIASVQAATCPDGQFDNGSGKCLQCPQYCTKCTDINTCTECQASAKSYQNICVSQCPSQSKDSASGSGCDLLCQNDGEYPEYEQTQFKCKKVDTDSAPYCIQQLQYLQTDKVGFSFQILYPTDATNLNLKVLFFNTPSICYTYDLHIGTDIISPLSTPKNVNGALEILYQYPIKKMDKATNTDCSDDKCTFTQKLSWKGYLQYTYTFEVKIQNSAVILNDNISISGSGSNTSPVCVGCQIPKELQLSATLQISCDKTTSCSDSGNIKATAGELVTVTQVLDSGYKQNEIKPFSLSLLIKDDSGASLGTFEIKNYQSDSTTKGQITYKFSTIGFKSGTLIVVSKIDNVIFGRRQLASNLRSLDQIQGTKYPYQEIKVEIQNDSISSSAAIGLIVGIVVACVAAVMSFFVLIIYMYKRRKIQKLQEKVSVSNQINEESIQHMNNIQNAKQLHQQNQIQNQVTDNKSAIFIQN</sequence>
<dbReference type="InParanoid" id="I7M9E6"/>
<dbReference type="KEGG" id="tet:TTHERM_00151520"/>
<dbReference type="RefSeq" id="XP_001021686.1">
    <property type="nucleotide sequence ID" value="XM_001021686.1"/>
</dbReference>
<keyword evidence="2" id="KW-0732">Signal</keyword>
<dbReference type="Gene3D" id="2.10.220.10">
    <property type="entry name" value="Hormone Receptor, Insulin-like Growth Factor Receptor 1, Chain A, domain 2"/>
    <property type="match status" value="1"/>
</dbReference>
<feature type="transmembrane region" description="Helical" evidence="1">
    <location>
        <begin position="401"/>
        <end position="427"/>
    </location>
</feature>
<evidence type="ECO:0000313" key="4">
    <source>
        <dbReference type="Proteomes" id="UP000009168"/>
    </source>
</evidence>
<dbReference type="InterPro" id="IPR009030">
    <property type="entry name" value="Growth_fac_rcpt_cys_sf"/>
</dbReference>
<dbReference type="AlphaFoldDB" id="I7M9E6"/>
<evidence type="ECO:0000256" key="2">
    <source>
        <dbReference type="SAM" id="SignalP"/>
    </source>
</evidence>
<gene>
    <name evidence="3" type="ORF">TTHERM_00151520</name>
</gene>
<reference evidence="4" key="1">
    <citation type="journal article" date="2006" name="PLoS Biol.">
        <title>Macronuclear genome sequence of the ciliate Tetrahymena thermophila, a model eukaryote.</title>
        <authorList>
            <person name="Eisen J.A."/>
            <person name="Coyne R.S."/>
            <person name="Wu M."/>
            <person name="Wu D."/>
            <person name="Thiagarajan M."/>
            <person name="Wortman J.R."/>
            <person name="Badger J.H."/>
            <person name="Ren Q."/>
            <person name="Amedeo P."/>
            <person name="Jones K.M."/>
            <person name="Tallon L.J."/>
            <person name="Delcher A.L."/>
            <person name="Salzberg S.L."/>
            <person name="Silva J.C."/>
            <person name="Haas B.J."/>
            <person name="Majoros W.H."/>
            <person name="Farzad M."/>
            <person name="Carlton J.M."/>
            <person name="Smith R.K. Jr."/>
            <person name="Garg J."/>
            <person name="Pearlman R.E."/>
            <person name="Karrer K.M."/>
            <person name="Sun L."/>
            <person name="Manning G."/>
            <person name="Elde N.C."/>
            <person name="Turkewitz A.P."/>
            <person name="Asai D.J."/>
            <person name="Wilkes D.E."/>
            <person name="Wang Y."/>
            <person name="Cai H."/>
            <person name="Collins K."/>
            <person name="Stewart B.A."/>
            <person name="Lee S.R."/>
            <person name="Wilamowska K."/>
            <person name="Weinberg Z."/>
            <person name="Ruzzo W.L."/>
            <person name="Wloga D."/>
            <person name="Gaertig J."/>
            <person name="Frankel J."/>
            <person name="Tsao C.-C."/>
            <person name="Gorovsky M.A."/>
            <person name="Keeling P.J."/>
            <person name="Waller R.F."/>
            <person name="Patron N.J."/>
            <person name="Cherry J.M."/>
            <person name="Stover N.A."/>
            <person name="Krieger C.J."/>
            <person name="del Toro C."/>
            <person name="Ryder H.F."/>
            <person name="Williamson S.C."/>
            <person name="Barbeau R.A."/>
            <person name="Hamilton E.P."/>
            <person name="Orias E."/>
        </authorList>
    </citation>
    <scope>NUCLEOTIDE SEQUENCE [LARGE SCALE GENOMIC DNA]</scope>
    <source>
        <strain evidence="4">SB210</strain>
    </source>
</reference>
<dbReference type="Proteomes" id="UP000009168">
    <property type="component" value="Unassembled WGS sequence"/>
</dbReference>
<keyword evidence="1 3" id="KW-0812">Transmembrane</keyword>
<feature type="chain" id="PRO_5003712168" evidence="2">
    <location>
        <begin position="21"/>
        <end position="483"/>
    </location>
</feature>
<protein>
    <submittedName>
        <fullName evidence="3">Transmembrane protein, putative</fullName>
    </submittedName>
</protein>
<dbReference type="GeneID" id="7840021"/>
<keyword evidence="1" id="KW-1133">Transmembrane helix</keyword>
<dbReference type="HOGENOM" id="CLU_565630_0_0_1"/>
<keyword evidence="4" id="KW-1185">Reference proteome</keyword>
<organism evidence="3 4">
    <name type="scientific">Tetrahymena thermophila (strain SB210)</name>
    <dbReference type="NCBI Taxonomy" id="312017"/>
    <lineage>
        <taxon>Eukaryota</taxon>
        <taxon>Sar</taxon>
        <taxon>Alveolata</taxon>
        <taxon>Ciliophora</taxon>
        <taxon>Intramacronucleata</taxon>
        <taxon>Oligohymenophorea</taxon>
        <taxon>Hymenostomatida</taxon>
        <taxon>Tetrahymenina</taxon>
        <taxon>Tetrahymenidae</taxon>
        <taxon>Tetrahymena</taxon>
    </lineage>
</organism>
<evidence type="ECO:0000256" key="1">
    <source>
        <dbReference type="SAM" id="Phobius"/>
    </source>
</evidence>
<feature type="signal peptide" evidence="2">
    <location>
        <begin position="1"/>
        <end position="20"/>
    </location>
</feature>
<dbReference type="EMBL" id="GG662603">
    <property type="protein sequence ID" value="EAS01440.1"/>
    <property type="molecule type" value="Genomic_DNA"/>
</dbReference>
<proteinExistence type="predicted"/>
<accession>I7M9E6</accession>
<evidence type="ECO:0000313" key="3">
    <source>
        <dbReference type="EMBL" id="EAS01440.1"/>
    </source>
</evidence>
<name>I7M9E6_TETTS</name>
<dbReference type="InterPro" id="IPR006212">
    <property type="entry name" value="Furin_repeat"/>
</dbReference>
<dbReference type="SUPFAM" id="SSF57184">
    <property type="entry name" value="Growth factor receptor domain"/>
    <property type="match status" value="1"/>
</dbReference>
<dbReference type="CDD" id="cd00064">
    <property type="entry name" value="FU"/>
    <property type="match status" value="1"/>
</dbReference>
<keyword evidence="1" id="KW-0472">Membrane</keyword>